<evidence type="ECO:0000313" key="3">
    <source>
        <dbReference type="Proteomes" id="UP001147653"/>
    </source>
</evidence>
<sequence length="58" mass="6080">MIRMLRGYILPALMILIGVGLIVRTILGGGGPVAFGLIIGVLFIAAGAGRIYVERGLR</sequence>
<feature type="transmembrane region" description="Helical" evidence="1">
    <location>
        <begin position="33"/>
        <end position="53"/>
    </location>
</feature>
<keyword evidence="1" id="KW-0472">Membrane</keyword>
<reference evidence="2" key="1">
    <citation type="submission" date="2022-10" db="EMBL/GenBank/DDBJ databases">
        <title>The WGS of Solirubrobacter phytolaccae KCTC 29190.</title>
        <authorList>
            <person name="Jiang Z."/>
        </authorList>
    </citation>
    <scope>NUCLEOTIDE SEQUENCE</scope>
    <source>
        <strain evidence="2">KCTC 29190</strain>
    </source>
</reference>
<organism evidence="2 3">
    <name type="scientific">Solirubrobacter phytolaccae</name>
    <dbReference type="NCBI Taxonomy" id="1404360"/>
    <lineage>
        <taxon>Bacteria</taxon>
        <taxon>Bacillati</taxon>
        <taxon>Actinomycetota</taxon>
        <taxon>Thermoleophilia</taxon>
        <taxon>Solirubrobacterales</taxon>
        <taxon>Solirubrobacteraceae</taxon>
        <taxon>Solirubrobacter</taxon>
    </lineage>
</organism>
<name>A0A9X3NAY4_9ACTN</name>
<gene>
    <name evidence="2" type="ORF">OJ997_20850</name>
</gene>
<protein>
    <submittedName>
        <fullName evidence="2">Uncharacterized protein</fullName>
    </submittedName>
</protein>
<dbReference type="Proteomes" id="UP001147653">
    <property type="component" value="Unassembled WGS sequence"/>
</dbReference>
<evidence type="ECO:0000313" key="2">
    <source>
        <dbReference type="EMBL" id="MDA0182774.1"/>
    </source>
</evidence>
<keyword evidence="1" id="KW-1133">Transmembrane helix</keyword>
<keyword evidence="1" id="KW-0812">Transmembrane</keyword>
<comment type="caution">
    <text evidence="2">The sequence shown here is derived from an EMBL/GenBank/DDBJ whole genome shotgun (WGS) entry which is preliminary data.</text>
</comment>
<dbReference type="AlphaFoldDB" id="A0A9X3NAY4"/>
<dbReference type="EMBL" id="JAPDDP010000041">
    <property type="protein sequence ID" value="MDA0182774.1"/>
    <property type="molecule type" value="Genomic_DNA"/>
</dbReference>
<proteinExistence type="predicted"/>
<keyword evidence="3" id="KW-1185">Reference proteome</keyword>
<feature type="transmembrane region" description="Helical" evidence="1">
    <location>
        <begin position="7"/>
        <end position="27"/>
    </location>
</feature>
<accession>A0A9X3NAY4</accession>
<dbReference type="RefSeq" id="WP_270027157.1">
    <property type="nucleotide sequence ID" value="NZ_JAPDDP010000041.1"/>
</dbReference>
<evidence type="ECO:0000256" key="1">
    <source>
        <dbReference type="SAM" id="Phobius"/>
    </source>
</evidence>